<reference evidence="9 10" key="1">
    <citation type="submission" date="2019-03" db="EMBL/GenBank/DDBJ databases">
        <authorList>
            <person name="Kim M.K.M."/>
        </authorList>
    </citation>
    <scope>NUCLEOTIDE SEQUENCE [LARGE SCALE GENOMIC DNA]</scope>
    <source>
        <strain evidence="9 10">17J68-12</strain>
    </source>
</reference>
<dbReference type="Pfam" id="PF02569">
    <property type="entry name" value="Pantoate_ligase"/>
    <property type="match status" value="1"/>
</dbReference>
<evidence type="ECO:0000256" key="6">
    <source>
        <dbReference type="ARBA" id="ARBA00022840"/>
    </source>
</evidence>
<feature type="binding site" evidence="8">
    <location>
        <begin position="187"/>
        <end position="190"/>
    </location>
    <ligand>
        <name>ATP</name>
        <dbReference type="ChEBI" id="CHEBI:30616"/>
    </ligand>
</feature>
<dbReference type="EMBL" id="SJZI01000002">
    <property type="protein sequence ID" value="TCJ19225.1"/>
    <property type="molecule type" value="Genomic_DNA"/>
</dbReference>
<feature type="active site" description="Proton donor" evidence="8">
    <location>
        <position position="37"/>
    </location>
</feature>
<comment type="caution">
    <text evidence="8">Lacks conserved residue(s) required for the propagation of feature annotation.</text>
</comment>
<comment type="subunit">
    <text evidence="8">Homodimer.</text>
</comment>
<keyword evidence="3 8" id="KW-0436">Ligase</keyword>
<dbReference type="NCBIfam" id="TIGR00018">
    <property type="entry name" value="panC"/>
    <property type="match status" value="1"/>
</dbReference>
<feature type="binding site" evidence="8">
    <location>
        <begin position="148"/>
        <end position="151"/>
    </location>
    <ligand>
        <name>ATP</name>
        <dbReference type="ChEBI" id="CHEBI:30616"/>
    </ligand>
</feature>
<feature type="binding site" evidence="8">
    <location>
        <position position="61"/>
    </location>
    <ligand>
        <name>beta-alanine</name>
        <dbReference type="ChEBI" id="CHEBI:57966"/>
    </ligand>
</feature>
<dbReference type="SUPFAM" id="SSF52374">
    <property type="entry name" value="Nucleotidylyl transferase"/>
    <property type="match status" value="1"/>
</dbReference>
<dbReference type="OrthoDB" id="9773087at2"/>
<comment type="similarity">
    <text evidence="2 8">Belongs to the pantothenate synthetase family.</text>
</comment>
<keyword evidence="10" id="KW-1185">Reference proteome</keyword>
<dbReference type="HAMAP" id="MF_00158">
    <property type="entry name" value="PanC"/>
    <property type="match status" value="1"/>
</dbReference>
<dbReference type="GO" id="GO:0005524">
    <property type="term" value="F:ATP binding"/>
    <property type="evidence" value="ECO:0007669"/>
    <property type="project" value="UniProtKB-KW"/>
</dbReference>
<gene>
    <name evidence="8" type="primary">panC</name>
    <name evidence="9" type="ORF">EPD60_02065</name>
</gene>
<comment type="pathway">
    <text evidence="1 8">Cofactor biosynthesis; (R)-pantothenate biosynthesis; (R)-pantothenate from (R)-pantoate and beta-alanine: step 1/1.</text>
</comment>
<evidence type="ECO:0000256" key="5">
    <source>
        <dbReference type="ARBA" id="ARBA00022741"/>
    </source>
</evidence>
<evidence type="ECO:0000256" key="4">
    <source>
        <dbReference type="ARBA" id="ARBA00022655"/>
    </source>
</evidence>
<evidence type="ECO:0000313" key="9">
    <source>
        <dbReference type="EMBL" id="TCJ19225.1"/>
    </source>
</evidence>
<evidence type="ECO:0000256" key="1">
    <source>
        <dbReference type="ARBA" id="ARBA00004990"/>
    </source>
</evidence>
<evidence type="ECO:0000256" key="2">
    <source>
        <dbReference type="ARBA" id="ARBA00009256"/>
    </source>
</evidence>
<evidence type="ECO:0000256" key="3">
    <source>
        <dbReference type="ARBA" id="ARBA00022598"/>
    </source>
</evidence>
<comment type="catalytic activity">
    <reaction evidence="7 8">
        <text>(R)-pantoate + beta-alanine + ATP = (R)-pantothenate + AMP + diphosphate + H(+)</text>
        <dbReference type="Rhea" id="RHEA:10912"/>
        <dbReference type="ChEBI" id="CHEBI:15378"/>
        <dbReference type="ChEBI" id="CHEBI:15980"/>
        <dbReference type="ChEBI" id="CHEBI:29032"/>
        <dbReference type="ChEBI" id="CHEBI:30616"/>
        <dbReference type="ChEBI" id="CHEBI:33019"/>
        <dbReference type="ChEBI" id="CHEBI:57966"/>
        <dbReference type="ChEBI" id="CHEBI:456215"/>
        <dbReference type="EC" id="6.3.2.1"/>
    </reaction>
</comment>
<dbReference type="InterPro" id="IPR014729">
    <property type="entry name" value="Rossmann-like_a/b/a_fold"/>
</dbReference>
<dbReference type="InterPro" id="IPR003721">
    <property type="entry name" value="Pantoate_ligase"/>
</dbReference>
<sequence length="280" mass="30748">MYIFKTARDLSEFLSQSRAGGQTIGFVPTMGALHPGHLSLIREARAANAVTVCSIFVNPTQFNNPDDFTNYPSTIDADVEQLLTAGCDVLFLPPVAEVYPAGHVKRHYDLGPVETVLEGAFRPGHFQGVCQVVDRLLDLVAPDRLYLGQKDFQQCMVVRRLLELTGRQGKTELVIVPTMREEDGLAMSSRNLRLSPAQRSAALALSRALDRIRTGFDSNDNRALEQAATESLRSDGFRVDYVAICAPETLLPLENKQKPAVALIAATIGPVRLIDNMVIE</sequence>
<evidence type="ECO:0000256" key="8">
    <source>
        <dbReference type="HAMAP-Rule" id="MF_00158"/>
    </source>
</evidence>
<dbReference type="PANTHER" id="PTHR21299">
    <property type="entry name" value="CYTIDYLATE KINASE/PANTOATE-BETA-ALANINE LIGASE"/>
    <property type="match status" value="1"/>
</dbReference>
<dbReference type="InterPro" id="IPR042176">
    <property type="entry name" value="Pantoate_ligase_C"/>
</dbReference>
<comment type="caution">
    <text evidence="9">The sequence shown here is derived from an EMBL/GenBank/DDBJ whole genome shotgun (WGS) entry which is preliminary data.</text>
</comment>
<dbReference type="GO" id="GO:0005829">
    <property type="term" value="C:cytosol"/>
    <property type="evidence" value="ECO:0007669"/>
    <property type="project" value="TreeGrafter"/>
</dbReference>
<comment type="function">
    <text evidence="8">Catalyzes the condensation of pantoate with beta-alanine in an ATP-dependent reaction via a pantoyl-adenylate intermediate.</text>
</comment>
<feature type="binding site" evidence="8">
    <location>
        <position position="154"/>
    </location>
    <ligand>
        <name>(R)-pantoate</name>
        <dbReference type="ChEBI" id="CHEBI:15980"/>
    </ligand>
</feature>
<keyword evidence="8" id="KW-0963">Cytoplasm</keyword>
<dbReference type="GO" id="GO:0004592">
    <property type="term" value="F:pantoate-beta-alanine ligase activity"/>
    <property type="evidence" value="ECO:0007669"/>
    <property type="project" value="UniProtKB-UniRule"/>
</dbReference>
<accession>A0A4R1BPR3</accession>
<evidence type="ECO:0000256" key="7">
    <source>
        <dbReference type="ARBA" id="ARBA00048258"/>
    </source>
</evidence>
<evidence type="ECO:0000313" key="10">
    <source>
        <dbReference type="Proteomes" id="UP000295334"/>
    </source>
</evidence>
<feature type="binding site" evidence="8">
    <location>
        <begin position="30"/>
        <end position="37"/>
    </location>
    <ligand>
        <name>ATP</name>
        <dbReference type="ChEBI" id="CHEBI:30616"/>
    </ligand>
</feature>
<keyword evidence="5 8" id="KW-0547">Nucleotide-binding</keyword>
<dbReference type="CDD" id="cd00560">
    <property type="entry name" value="PanC"/>
    <property type="match status" value="1"/>
</dbReference>
<dbReference type="AlphaFoldDB" id="A0A4R1BPR3"/>
<keyword evidence="4 8" id="KW-0566">Pantothenate biosynthesis</keyword>
<dbReference type="Proteomes" id="UP000295334">
    <property type="component" value="Unassembled WGS sequence"/>
</dbReference>
<dbReference type="Gene3D" id="3.40.50.620">
    <property type="entry name" value="HUPs"/>
    <property type="match status" value="1"/>
</dbReference>
<comment type="subcellular location">
    <subcellularLocation>
        <location evidence="8">Cytoplasm</location>
    </subcellularLocation>
</comment>
<dbReference type="UniPathway" id="UPA00028">
    <property type="reaction ID" value="UER00005"/>
</dbReference>
<dbReference type="Gene3D" id="3.30.1300.10">
    <property type="entry name" value="Pantoate-beta-alanine ligase, C-terminal domain"/>
    <property type="match status" value="1"/>
</dbReference>
<name>A0A4R1BPR3_9BACT</name>
<proteinExistence type="inferred from homology"/>
<comment type="miscellaneous">
    <text evidence="8">The reaction proceeds by a bi uni uni bi ping pong mechanism.</text>
</comment>
<keyword evidence="6 8" id="KW-0067">ATP-binding</keyword>
<dbReference type="PANTHER" id="PTHR21299:SF1">
    <property type="entry name" value="PANTOATE--BETA-ALANINE LIGASE"/>
    <property type="match status" value="1"/>
</dbReference>
<organism evidence="9 10">
    <name type="scientific">Flaviaesturariibacter flavus</name>
    <dbReference type="NCBI Taxonomy" id="2502780"/>
    <lineage>
        <taxon>Bacteria</taxon>
        <taxon>Pseudomonadati</taxon>
        <taxon>Bacteroidota</taxon>
        <taxon>Chitinophagia</taxon>
        <taxon>Chitinophagales</taxon>
        <taxon>Chitinophagaceae</taxon>
        <taxon>Flaviaestuariibacter</taxon>
    </lineage>
</organism>
<feature type="binding site" evidence="8">
    <location>
        <position position="61"/>
    </location>
    <ligand>
        <name>(R)-pantoate</name>
        <dbReference type="ChEBI" id="CHEBI:15980"/>
    </ligand>
</feature>
<dbReference type="EC" id="6.3.2.1" evidence="8"/>
<protein>
    <recommendedName>
        <fullName evidence="8">Pantothenate synthetase</fullName>
        <shortName evidence="8">PS</shortName>
        <ecNumber evidence="8">6.3.2.1</ecNumber>
    </recommendedName>
    <alternativeName>
        <fullName evidence="8">Pantoate--beta-alanine ligase</fullName>
    </alternativeName>
    <alternativeName>
        <fullName evidence="8">Pantoate-activating enzyme</fullName>
    </alternativeName>
</protein>
<dbReference type="RefSeq" id="WP_131446343.1">
    <property type="nucleotide sequence ID" value="NZ_SJZI01000002.1"/>
</dbReference>
<dbReference type="GO" id="GO:0015940">
    <property type="term" value="P:pantothenate biosynthetic process"/>
    <property type="evidence" value="ECO:0007669"/>
    <property type="project" value="UniProtKB-UniRule"/>
</dbReference>